<name>C1EJL3_MICCC</name>
<dbReference type="KEGG" id="mis:MICPUN_64978"/>
<dbReference type="RefSeq" id="XP_002506949.1">
    <property type="nucleotide sequence ID" value="XM_002506903.1"/>
</dbReference>
<reference evidence="1 2" key="1">
    <citation type="journal article" date="2009" name="Science">
        <title>Green evolution and dynamic adaptations revealed by genomes of the marine picoeukaryotes Micromonas.</title>
        <authorList>
            <person name="Worden A.Z."/>
            <person name="Lee J.H."/>
            <person name="Mock T."/>
            <person name="Rouze P."/>
            <person name="Simmons M.P."/>
            <person name="Aerts A.L."/>
            <person name="Allen A.E."/>
            <person name="Cuvelier M.L."/>
            <person name="Derelle E."/>
            <person name="Everett M.V."/>
            <person name="Foulon E."/>
            <person name="Grimwood J."/>
            <person name="Gundlach H."/>
            <person name="Henrissat B."/>
            <person name="Napoli C."/>
            <person name="McDonald S.M."/>
            <person name="Parker M.S."/>
            <person name="Rombauts S."/>
            <person name="Salamov A."/>
            <person name="Von Dassow P."/>
            <person name="Badger J.H."/>
            <person name="Coutinho P.M."/>
            <person name="Demir E."/>
            <person name="Dubchak I."/>
            <person name="Gentemann C."/>
            <person name="Eikrem W."/>
            <person name="Gready J.E."/>
            <person name="John U."/>
            <person name="Lanier W."/>
            <person name="Lindquist E.A."/>
            <person name="Lucas S."/>
            <person name="Mayer K.F."/>
            <person name="Moreau H."/>
            <person name="Not F."/>
            <person name="Otillar R."/>
            <person name="Panaud O."/>
            <person name="Pangilinan J."/>
            <person name="Paulsen I."/>
            <person name="Piegu B."/>
            <person name="Poliakov A."/>
            <person name="Robbens S."/>
            <person name="Schmutz J."/>
            <person name="Toulza E."/>
            <person name="Wyss T."/>
            <person name="Zelensky A."/>
            <person name="Zhou K."/>
            <person name="Armbrust E.V."/>
            <person name="Bhattacharya D."/>
            <person name="Goodenough U.W."/>
            <person name="Van de Peer Y."/>
            <person name="Grigoriev I.V."/>
        </authorList>
    </citation>
    <scope>NUCLEOTIDE SEQUENCE [LARGE SCALE GENOMIC DNA]</scope>
    <source>
        <strain evidence="2">RCC299 / NOUM17</strain>
    </source>
</reference>
<dbReference type="InParanoid" id="C1EJL3"/>
<dbReference type="EMBL" id="CP001335">
    <property type="protein sequence ID" value="ACO68207.1"/>
    <property type="molecule type" value="Genomic_DNA"/>
</dbReference>
<keyword evidence="2" id="KW-1185">Reference proteome</keyword>
<evidence type="ECO:0000313" key="2">
    <source>
        <dbReference type="Proteomes" id="UP000002009"/>
    </source>
</evidence>
<organism evidence="1 2">
    <name type="scientific">Micromonas commoda (strain RCC299 / NOUM17 / CCMP2709)</name>
    <name type="common">Picoplanktonic green alga</name>
    <dbReference type="NCBI Taxonomy" id="296587"/>
    <lineage>
        <taxon>Eukaryota</taxon>
        <taxon>Viridiplantae</taxon>
        <taxon>Chlorophyta</taxon>
        <taxon>Mamiellophyceae</taxon>
        <taxon>Mamiellales</taxon>
        <taxon>Mamiellaceae</taxon>
        <taxon>Micromonas</taxon>
    </lineage>
</organism>
<dbReference type="AlphaFoldDB" id="C1EJL3"/>
<proteinExistence type="predicted"/>
<dbReference type="GeneID" id="8249883"/>
<dbReference type="Proteomes" id="UP000002009">
    <property type="component" value="Chromosome 17"/>
</dbReference>
<accession>C1EJL3</accession>
<evidence type="ECO:0000313" key="1">
    <source>
        <dbReference type="EMBL" id="ACO68207.1"/>
    </source>
</evidence>
<gene>
    <name evidence="1" type="ORF">MICPUN_64978</name>
</gene>
<protein>
    <submittedName>
        <fullName evidence="1">Uncharacterized protein</fullName>
    </submittedName>
</protein>
<sequence length="91" mass="10097">MRILSNQCVVHRQALAASLPQDHLPYIVVDRRSGRSLSRFPGSGATQYLTTRARQHLCALLMMASSMFGAKQRISKPLSALAVHTGRHIEK</sequence>